<dbReference type="EMBL" id="FXTN01000018">
    <property type="protein sequence ID" value="SMO98894.1"/>
    <property type="molecule type" value="Genomic_DNA"/>
</dbReference>
<name>A0A521FS37_9SPHI</name>
<dbReference type="GO" id="GO:0016829">
    <property type="term" value="F:lyase activity"/>
    <property type="evidence" value="ECO:0007669"/>
    <property type="project" value="UniProtKB-KW"/>
</dbReference>
<organism evidence="3 4">
    <name type="scientific">Pedobacter westerhofensis</name>
    <dbReference type="NCBI Taxonomy" id="425512"/>
    <lineage>
        <taxon>Bacteria</taxon>
        <taxon>Pseudomonadati</taxon>
        <taxon>Bacteroidota</taxon>
        <taxon>Sphingobacteriia</taxon>
        <taxon>Sphingobacteriales</taxon>
        <taxon>Sphingobacteriaceae</taxon>
        <taxon>Pedobacter</taxon>
    </lineage>
</organism>
<reference evidence="3 4" key="1">
    <citation type="submission" date="2017-05" db="EMBL/GenBank/DDBJ databases">
        <authorList>
            <person name="Varghese N."/>
            <person name="Submissions S."/>
        </authorList>
    </citation>
    <scope>NUCLEOTIDE SEQUENCE [LARGE SCALE GENOMIC DNA]</scope>
    <source>
        <strain evidence="3 4">DSM 19036</strain>
    </source>
</reference>
<dbReference type="SMART" id="SM00858">
    <property type="entry name" value="SAF"/>
    <property type="match status" value="1"/>
</dbReference>
<protein>
    <submittedName>
        <fullName evidence="3">SAF domain-containing protein</fullName>
    </submittedName>
</protein>
<dbReference type="RefSeq" id="WP_142531149.1">
    <property type="nucleotide sequence ID" value="NZ_CBCSJO010000019.1"/>
</dbReference>
<dbReference type="Gene3D" id="2.30.130.110">
    <property type="match status" value="1"/>
</dbReference>
<accession>A0A521FS37</accession>
<dbReference type="InterPro" id="IPR044144">
    <property type="entry name" value="SAF_UxaA/GarD"/>
</dbReference>
<keyword evidence="1" id="KW-0456">Lyase</keyword>
<feature type="domain" description="SAF" evidence="2">
    <location>
        <begin position="11"/>
        <end position="82"/>
    </location>
</feature>
<dbReference type="CDD" id="cd11613">
    <property type="entry name" value="SAF_AH_GD"/>
    <property type="match status" value="1"/>
</dbReference>
<proteinExistence type="predicted"/>
<evidence type="ECO:0000256" key="1">
    <source>
        <dbReference type="ARBA" id="ARBA00023239"/>
    </source>
</evidence>
<evidence type="ECO:0000313" key="4">
    <source>
        <dbReference type="Proteomes" id="UP000320300"/>
    </source>
</evidence>
<evidence type="ECO:0000313" key="3">
    <source>
        <dbReference type="EMBL" id="SMO98894.1"/>
    </source>
</evidence>
<dbReference type="GO" id="GO:0019698">
    <property type="term" value="P:D-galacturonate catabolic process"/>
    <property type="evidence" value="ECO:0007669"/>
    <property type="project" value="TreeGrafter"/>
</dbReference>
<dbReference type="OrthoDB" id="9804574at2"/>
<dbReference type="PANTHER" id="PTHR30536">
    <property type="entry name" value="ALTRONATE/GALACTARATE DEHYDRATASE"/>
    <property type="match status" value="1"/>
</dbReference>
<dbReference type="AlphaFoldDB" id="A0A521FS37"/>
<evidence type="ECO:0000259" key="2">
    <source>
        <dbReference type="SMART" id="SM00858"/>
    </source>
</evidence>
<keyword evidence="4" id="KW-1185">Reference proteome</keyword>
<dbReference type="PANTHER" id="PTHR30536:SF5">
    <property type="entry name" value="ALTRONATE DEHYDRATASE"/>
    <property type="match status" value="1"/>
</dbReference>
<sequence length="112" mass="12523">MDKLIKIHSLDNVMIVTADIQAGEHLHIRRTEYYFDKPVGIGHKVAAQFIESGGKIIKYGVPIGSATEDIQMGGHVHLHNMKSDYIPTYTYEKQYPGDANPSLTNQSINQVL</sequence>
<dbReference type="Proteomes" id="UP000320300">
    <property type="component" value="Unassembled WGS sequence"/>
</dbReference>
<gene>
    <name evidence="3" type="ORF">SAMN06265348_11824</name>
</gene>
<dbReference type="InterPro" id="IPR013974">
    <property type="entry name" value="SAF"/>
</dbReference>
<dbReference type="InterPro" id="IPR052172">
    <property type="entry name" value="UxaA_altronate/galactarate_dh"/>
</dbReference>